<reference evidence="1" key="1">
    <citation type="submission" date="2022-07" db="EMBL/GenBank/DDBJ databases">
        <title>Draft genome sequence of Zalerion maritima ATCC 34329, a (micro)plastics degrading marine fungus.</title>
        <authorList>
            <person name="Paco A."/>
            <person name="Goncalves M.F.M."/>
            <person name="Rocha-Santos T.A.P."/>
            <person name="Alves A."/>
        </authorList>
    </citation>
    <scope>NUCLEOTIDE SEQUENCE</scope>
    <source>
        <strain evidence="1">ATCC 34329</strain>
    </source>
</reference>
<keyword evidence="2" id="KW-1185">Reference proteome</keyword>
<gene>
    <name evidence="1" type="ORF">MKZ38_010594</name>
</gene>
<comment type="caution">
    <text evidence="1">The sequence shown here is derived from an EMBL/GenBank/DDBJ whole genome shotgun (WGS) entry which is preliminary data.</text>
</comment>
<dbReference type="EMBL" id="JAKWBI020000095">
    <property type="protein sequence ID" value="KAJ2902942.1"/>
    <property type="molecule type" value="Genomic_DNA"/>
</dbReference>
<sequence>MLPFQTSTAIESRKVDICADEIASSLLFRPAVLAPPQWMPLTSGIVAPATSDNLIGTLWTVEGKPASHHCCPHVMLGDLVTAVGQSQLLWIPTERCAGNGQLVWAQC</sequence>
<proteinExistence type="predicted"/>
<name>A0AAD5WUD7_9PEZI</name>
<organism evidence="1 2">
    <name type="scientific">Zalerion maritima</name>
    <dbReference type="NCBI Taxonomy" id="339359"/>
    <lineage>
        <taxon>Eukaryota</taxon>
        <taxon>Fungi</taxon>
        <taxon>Dikarya</taxon>
        <taxon>Ascomycota</taxon>
        <taxon>Pezizomycotina</taxon>
        <taxon>Sordariomycetes</taxon>
        <taxon>Lulworthiomycetidae</taxon>
        <taxon>Lulworthiales</taxon>
        <taxon>Lulworthiaceae</taxon>
        <taxon>Zalerion</taxon>
    </lineage>
</organism>
<accession>A0AAD5WUD7</accession>
<dbReference type="Proteomes" id="UP001201980">
    <property type="component" value="Unassembled WGS sequence"/>
</dbReference>
<evidence type="ECO:0000313" key="1">
    <source>
        <dbReference type="EMBL" id="KAJ2902942.1"/>
    </source>
</evidence>
<dbReference type="AlphaFoldDB" id="A0AAD5WUD7"/>
<protein>
    <submittedName>
        <fullName evidence="1">Uncharacterized protein</fullName>
    </submittedName>
</protein>
<evidence type="ECO:0000313" key="2">
    <source>
        <dbReference type="Proteomes" id="UP001201980"/>
    </source>
</evidence>